<dbReference type="Proteomes" id="UP001158067">
    <property type="component" value="Unassembled WGS sequence"/>
</dbReference>
<sequence>MNEMPSSASMSHEISLAISAENLRPLIESVLQCTGSLTGWPVGRVALQEAEAADCIGVPSHVLRDARLRLKLKHVRSGRSVLYTSAQLQAALQTMTVNAKSSEPSL</sequence>
<protein>
    <recommendedName>
        <fullName evidence="3">DNA-binding protein</fullName>
    </recommendedName>
</protein>
<evidence type="ECO:0008006" key="3">
    <source>
        <dbReference type="Google" id="ProtNLM"/>
    </source>
</evidence>
<proteinExistence type="predicted"/>
<keyword evidence="2" id="KW-1185">Reference proteome</keyword>
<accession>A0ABY1PT77</accession>
<organism evidence="1 2">
    <name type="scientific">Neorhodopirellula lusitana</name>
    <dbReference type="NCBI Taxonomy" id="445327"/>
    <lineage>
        <taxon>Bacteria</taxon>
        <taxon>Pseudomonadati</taxon>
        <taxon>Planctomycetota</taxon>
        <taxon>Planctomycetia</taxon>
        <taxon>Pirellulales</taxon>
        <taxon>Pirellulaceae</taxon>
        <taxon>Neorhodopirellula</taxon>
    </lineage>
</organism>
<gene>
    <name evidence="1" type="ORF">SAMN06265222_101632</name>
</gene>
<dbReference type="EMBL" id="FXUG01000001">
    <property type="protein sequence ID" value="SMP41688.1"/>
    <property type="molecule type" value="Genomic_DNA"/>
</dbReference>
<comment type="caution">
    <text evidence="1">The sequence shown here is derived from an EMBL/GenBank/DDBJ whole genome shotgun (WGS) entry which is preliminary data.</text>
</comment>
<evidence type="ECO:0000313" key="2">
    <source>
        <dbReference type="Proteomes" id="UP001158067"/>
    </source>
</evidence>
<name>A0ABY1PT77_9BACT</name>
<reference evidence="1 2" key="1">
    <citation type="submission" date="2017-05" db="EMBL/GenBank/DDBJ databases">
        <authorList>
            <person name="Varghese N."/>
            <person name="Submissions S."/>
        </authorList>
    </citation>
    <scope>NUCLEOTIDE SEQUENCE [LARGE SCALE GENOMIC DNA]</scope>
    <source>
        <strain evidence="1 2">DSM 25457</strain>
    </source>
</reference>
<evidence type="ECO:0000313" key="1">
    <source>
        <dbReference type="EMBL" id="SMP41688.1"/>
    </source>
</evidence>